<name>A0AAD6XMT2_9AGAR</name>
<gene>
    <name evidence="2" type="ORF">B0H15DRAFT_802029</name>
</gene>
<evidence type="ECO:0000313" key="3">
    <source>
        <dbReference type="Proteomes" id="UP001222325"/>
    </source>
</evidence>
<keyword evidence="3" id="KW-1185">Reference proteome</keyword>
<organism evidence="2 3">
    <name type="scientific">Mycena belliarum</name>
    <dbReference type="NCBI Taxonomy" id="1033014"/>
    <lineage>
        <taxon>Eukaryota</taxon>
        <taxon>Fungi</taxon>
        <taxon>Dikarya</taxon>
        <taxon>Basidiomycota</taxon>
        <taxon>Agaricomycotina</taxon>
        <taxon>Agaricomycetes</taxon>
        <taxon>Agaricomycetidae</taxon>
        <taxon>Agaricales</taxon>
        <taxon>Marasmiineae</taxon>
        <taxon>Mycenaceae</taxon>
        <taxon>Mycena</taxon>
    </lineage>
</organism>
<accession>A0AAD6XMT2</accession>
<reference evidence="2" key="1">
    <citation type="submission" date="2023-03" db="EMBL/GenBank/DDBJ databases">
        <title>Massive genome expansion in bonnet fungi (Mycena s.s.) driven by repeated elements and novel gene families across ecological guilds.</title>
        <authorList>
            <consortium name="Lawrence Berkeley National Laboratory"/>
            <person name="Harder C.B."/>
            <person name="Miyauchi S."/>
            <person name="Viragh M."/>
            <person name="Kuo A."/>
            <person name="Thoen E."/>
            <person name="Andreopoulos B."/>
            <person name="Lu D."/>
            <person name="Skrede I."/>
            <person name="Drula E."/>
            <person name="Henrissat B."/>
            <person name="Morin E."/>
            <person name="Kohler A."/>
            <person name="Barry K."/>
            <person name="LaButti K."/>
            <person name="Morin E."/>
            <person name="Salamov A."/>
            <person name="Lipzen A."/>
            <person name="Mereny Z."/>
            <person name="Hegedus B."/>
            <person name="Baldrian P."/>
            <person name="Stursova M."/>
            <person name="Weitz H."/>
            <person name="Taylor A."/>
            <person name="Grigoriev I.V."/>
            <person name="Nagy L.G."/>
            <person name="Martin F."/>
            <person name="Kauserud H."/>
        </authorList>
    </citation>
    <scope>NUCLEOTIDE SEQUENCE</scope>
    <source>
        <strain evidence="2">CBHHK173m</strain>
    </source>
</reference>
<feature type="region of interest" description="Disordered" evidence="1">
    <location>
        <begin position="394"/>
        <end position="452"/>
    </location>
</feature>
<feature type="compositionally biased region" description="Polar residues" evidence="1">
    <location>
        <begin position="739"/>
        <end position="750"/>
    </location>
</feature>
<feature type="region of interest" description="Disordered" evidence="1">
    <location>
        <begin position="150"/>
        <end position="173"/>
    </location>
</feature>
<evidence type="ECO:0000313" key="2">
    <source>
        <dbReference type="EMBL" id="KAJ7085477.1"/>
    </source>
</evidence>
<protein>
    <submittedName>
        <fullName evidence="2">Uncharacterized protein</fullName>
    </submittedName>
</protein>
<dbReference type="EMBL" id="JARJCN010000034">
    <property type="protein sequence ID" value="KAJ7085477.1"/>
    <property type="molecule type" value="Genomic_DNA"/>
</dbReference>
<feature type="compositionally biased region" description="Acidic residues" evidence="1">
    <location>
        <begin position="394"/>
        <end position="407"/>
    </location>
</feature>
<feature type="region of interest" description="Disordered" evidence="1">
    <location>
        <begin position="737"/>
        <end position="760"/>
    </location>
</feature>
<proteinExistence type="predicted"/>
<evidence type="ECO:0000256" key="1">
    <source>
        <dbReference type="SAM" id="MobiDB-lite"/>
    </source>
</evidence>
<dbReference type="AlphaFoldDB" id="A0AAD6XMT2"/>
<dbReference type="Proteomes" id="UP001222325">
    <property type="component" value="Unassembled WGS sequence"/>
</dbReference>
<feature type="compositionally biased region" description="Basic residues" evidence="1">
    <location>
        <begin position="422"/>
        <end position="448"/>
    </location>
</feature>
<comment type="caution">
    <text evidence="2">The sequence shown here is derived from an EMBL/GenBank/DDBJ whole genome shotgun (WGS) entry which is preliminary data.</text>
</comment>
<sequence length="870" mass="98642">MSSKSPSAYLWTPRLHPYEEDKKLWLQEPIHSVFHAQLAMRATRGVTGHNWEALCAKLQSTPQRMEDAMDWLAFCIGEDVGLKIPGDAGRQILEVMLDVLYLRYLHSGGEDGEAQALGVLLKSQLTSFRTYRDIPAEFCFIDDIEEREPWVDTDSDSESGSGSDYTMSDPGSDYAMSEAGNIEGLEELVLDFCQAPQEEGIPALPKRPLLLEPAATLPYLWFQHLQTFFYPPTTNLHIPRSKTHVVYDLVDMRKLQKRVWKTEEFQAALKNSGLLGKLYDVSEPGNLIETSHPDVEQSFRFYNWKASYPQMICEWTPATITVEEYEAGPSAFLVGIRKPSIEKLCDYLCLPMLAPILLKHSFKVSIPSLQEIWRSLPRADKPSVDTYPGIEAEEEAEAEAEMDEDEDAKSVTAPTMTEKSSKGAKRNAKKREKKKKGERLEKLRRRKERREMGVVETSCPRCQHEPMANHCMREVQVFRQAYAKGLDGAALTCAPPGDRLKPRGGKDGQKPFDRYVDPRELGIQWYHPRPDVYHRWYPGMGKTSDVGGVRYNAMSPKTLEQMIDNHRRVRVRAVRRRDAMQAWAHGSMTAVGTRQATGGRQADTYAPYACHKGDTDDDIKALFRHAVDADVLVEIGATIIPSLRADIIAVSNASEVGRLGHYGLTSFYCSNYISAVHPDYDFGRGDLGHKPKKQGKGKGKDKSRHEWDFALPEWGVAYETCANTVWCFNGRHRHGSVHPSESSYNNQAASKGNHPTKRKKDVERAEFHRQQYKMRFYLYCVSYVDNSRIVILGAPSQFHRPSTVAQPIPTQNVTLVLVRQTREATTVFPRRTRAAAGEGHHSYPPHAQCEIELELQCRTVCCRHLARKPR</sequence>